<dbReference type="EMBL" id="BMJA01000001">
    <property type="protein sequence ID" value="GGA16638.1"/>
    <property type="molecule type" value="Genomic_DNA"/>
</dbReference>
<evidence type="ECO:0000313" key="1">
    <source>
        <dbReference type="EMBL" id="GGA16638.1"/>
    </source>
</evidence>
<evidence type="ECO:0008006" key="3">
    <source>
        <dbReference type="Google" id="ProtNLM"/>
    </source>
</evidence>
<dbReference type="RefSeq" id="WP_188792261.1">
    <property type="nucleotide sequence ID" value="NZ_BMJA01000001.1"/>
</dbReference>
<gene>
    <name evidence="1" type="primary">rpfE</name>
    <name evidence="1" type="ORF">GCM10010981_00340</name>
</gene>
<sequence>MDNVPRTLECWLPAWQRFDHSHPLRAWLQRADRLADGAVGYLGGLAAYFRCEGGMPAGALIRDYLTGDAGDSCWLSADPAWVQPDMTGARLMACGQLPLSMDEADELAEPLQAVFADEGMKLEVSSPQRWHLRLPAENALPDFAAPEAALGEDLYEHLPEGAQARRWRMLFNEVQVLLHQHPLNAQRRERGLPPVNSLWFWGGGVLPARIDTALSGVIGEDLLLLALAKRAGIPAQRRTRLDSAKAGWLIDLQDEPVDAIAAEWWPALQQLCKREPVLFAFASGERWLHRPWHRVRFWRRSKP</sequence>
<evidence type="ECO:0000313" key="2">
    <source>
        <dbReference type="Proteomes" id="UP000620046"/>
    </source>
</evidence>
<proteinExistence type="predicted"/>
<organism evidence="1 2">
    <name type="scientific">Dyella nitratireducens</name>
    <dbReference type="NCBI Taxonomy" id="1849580"/>
    <lineage>
        <taxon>Bacteria</taxon>
        <taxon>Pseudomonadati</taxon>
        <taxon>Pseudomonadota</taxon>
        <taxon>Gammaproteobacteria</taxon>
        <taxon>Lysobacterales</taxon>
        <taxon>Rhodanobacteraceae</taxon>
        <taxon>Dyella</taxon>
    </lineage>
</organism>
<accession>A0ABQ1FKE4</accession>
<name>A0ABQ1FKE4_9GAMM</name>
<comment type="caution">
    <text evidence="1">The sequence shown here is derived from an EMBL/GenBank/DDBJ whole genome shotgun (WGS) entry which is preliminary data.</text>
</comment>
<dbReference type="Proteomes" id="UP000620046">
    <property type="component" value="Unassembled WGS sequence"/>
</dbReference>
<keyword evidence="2" id="KW-1185">Reference proteome</keyword>
<reference evidence="2" key="1">
    <citation type="journal article" date="2019" name="Int. J. Syst. Evol. Microbiol.">
        <title>The Global Catalogue of Microorganisms (GCM) 10K type strain sequencing project: providing services to taxonomists for standard genome sequencing and annotation.</title>
        <authorList>
            <consortium name="The Broad Institute Genomics Platform"/>
            <consortium name="The Broad Institute Genome Sequencing Center for Infectious Disease"/>
            <person name="Wu L."/>
            <person name="Ma J."/>
        </authorList>
    </citation>
    <scope>NUCLEOTIDE SEQUENCE [LARGE SCALE GENOMIC DNA]</scope>
    <source>
        <strain evidence="2">CGMCC 1.15439</strain>
    </source>
</reference>
<protein>
    <recommendedName>
        <fullName evidence="3">Phosphoglycerate mutase</fullName>
    </recommendedName>
</protein>